<evidence type="ECO:0000313" key="2">
    <source>
        <dbReference type="Proteomes" id="UP000683493"/>
    </source>
</evidence>
<dbReference type="Proteomes" id="UP000683493">
    <property type="component" value="Chromosome"/>
</dbReference>
<accession>A0ABX8JLK3</accession>
<proteinExistence type="predicted"/>
<keyword evidence="2" id="KW-1185">Reference proteome</keyword>
<sequence length="203" mass="22706">MPHNNLPHAEMVAKSEEVRQVLTPELYSYLISLFPTPERYAALHNRFESSLTGYLKGIPEQVKECEEARVELNKAITVINGFSKAVSPIDPTVMNKFNVAPKPATNAAAAPLVAAEDFKIHFDKQGLPYCSVTRLAGAKGYEVWFCESEPSIESNWNFLTWSTNCHGIYLTGLNRTRTNYLKLRAKRGNSLGPWSNMVILTSV</sequence>
<evidence type="ECO:0000313" key="1">
    <source>
        <dbReference type="EMBL" id="QWV99250.1"/>
    </source>
</evidence>
<name>A0ABX8JLK3_9BACT</name>
<evidence type="ECO:0008006" key="3">
    <source>
        <dbReference type="Google" id="ProtNLM"/>
    </source>
</evidence>
<organism evidence="1 2">
    <name type="scientific">Geomonas diazotrophica</name>
    <dbReference type="NCBI Taxonomy" id="2843197"/>
    <lineage>
        <taxon>Bacteria</taxon>
        <taxon>Pseudomonadati</taxon>
        <taxon>Thermodesulfobacteriota</taxon>
        <taxon>Desulfuromonadia</taxon>
        <taxon>Geobacterales</taxon>
        <taxon>Geobacteraceae</taxon>
        <taxon>Geomonas</taxon>
    </lineage>
</organism>
<dbReference type="EMBL" id="CP076724">
    <property type="protein sequence ID" value="QWV99250.1"/>
    <property type="molecule type" value="Genomic_DNA"/>
</dbReference>
<protein>
    <recommendedName>
        <fullName evidence="3">Fibronectin type III domain-containing protein</fullName>
    </recommendedName>
</protein>
<gene>
    <name evidence="1" type="ORF">KP005_08235</name>
</gene>
<reference evidence="1 2" key="1">
    <citation type="submission" date="2021-06" db="EMBL/GenBank/DDBJ databases">
        <title>Gemonas diversity in paddy soil.</title>
        <authorList>
            <person name="Liu G."/>
        </authorList>
    </citation>
    <scope>NUCLEOTIDE SEQUENCE [LARGE SCALE GENOMIC DNA]</scope>
    <source>
        <strain evidence="1 2">RG29</strain>
    </source>
</reference>